<dbReference type="EMBL" id="CP074691">
    <property type="protein sequence ID" value="QVL37710.1"/>
    <property type="molecule type" value="Genomic_DNA"/>
</dbReference>
<gene>
    <name evidence="1" type="primary">metF</name>
    <name evidence="1" type="ORF">KIH16_11855</name>
</gene>
<dbReference type="EC" id="1.5.1.20" evidence="1"/>
<evidence type="ECO:0000313" key="1">
    <source>
        <dbReference type="EMBL" id="QVL37710.1"/>
    </source>
</evidence>
<reference evidence="1" key="1">
    <citation type="submission" date="2021-05" db="EMBL/GenBank/DDBJ databases">
        <title>An isolated secondary fermenter in methanogenic hydrocarbon-degrading communities.</title>
        <authorList>
            <person name="Liu Y.-F."/>
            <person name="Liu Z.-l."/>
        </authorList>
    </citation>
    <scope>NUCLEOTIDE SEQUENCE</scope>
    <source>
        <strain evidence="1">L-13</strain>
    </source>
</reference>
<keyword evidence="2" id="KW-1185">Reference proteome</keyword>
<organism evidence="1 2">
    <name type="scientific">Aminirod propionatiphilus</name>
    <dbReference type="NCBI Taxonomy" id="3415223"/>
    <lineage>
        <taxon>Bacteria</taxon>
        <taxon>Thermotogati</taxon>
        <taxon>Synergistota</taxon>
        <taxon>Synergistia</taxon>
        <taxon>Synergistales</taxon>
        <taxon>Aminiphilaceae</taxon>
        <taxon>Aminirod</taxon>
    </lineage>
</organism>
<keyword evidence="1" id="KW-0560">Oxidoreductase</keyword>
<accession>A0ACD1DZQ0</accession>
<sequence length="291" mass="31957">MFIVDLFRRTGPVVSFEIFPPKADVPVEKVYDTIEAIADLEPGYVSVTYGAGGSSRDRTVEIASRLHRVYGLNAVAHLTGMSHDVAELDAICTSLLDRGVTNILALRGDRPLEGPDVVKGYPYASELIAHIRSAFPGRFCIAAAAYPEGHVECADGEEDLDHLKEKVEAGADLLISQLFFDNERFHRFRDRLAGRAIDVPLVAGVFPVLNVRQVQRIVSLCGASLPPKFTRMMARYANHPEALAEAGVAYATEQIVDLLAAGVDGIHLYTMNRPETTRRIMANIGRLRSVR</sequence>
<evidence type="ECO:0000313" key="2">
    <source>
        <dbReference type="Proteomes" id="UP000682204"/>
    </source>
</evidence>
<protein>
    <submittedName>
        <fullName evidence="1">Methylenetetrahydrofolate reductase [NAD(P)H]</fullName>
        <ecNumber evidence="1">1.5.1.20</ecNumber>
    </submittedName>
</protein>
<name>A0ACD1DZQ0_9BACT</name>
<dbReference type="Proteomes" id="UP000682204">
    <property type="component" value="Chromosome"/>
</dbReference>
<proteinExistence type="predicted"/>